<reference evidence="2" key="1">
    <citation type="journal article" date="2020" name="Plant J.">
        <title>Transposons played a major role in the diversification between the closely related almond and peach genomes: results from the almond genome sequence.</title>
        <authorList>
            <person name="Alioto T."/>
            <person name="Alexiou K.G."/>
            <person name="Bardil A."/>
            <person name="Barteri F."/>
            <person name="Castanera R."/>
            <person name="Cruz F."/>
            <person name="Dhingra A."/>
            <person name="Duval H."/>
            <person name="Fernandez I Marti A."/>
            <person name="Frias L."/>
            <person name="Galan B."/>
            <person name="Garcia J.L."/>
            <person name="Howad W."/>
            <person name="Gomez-Garrido J."/>
            <person name="Gut M."/>
            <person name="Julca I."/>
            <person name="Morata J."/>
            <person name="Puigdomenech P."/>
            <person name="Ribeca P."/>
            <person name="Rubio Cabetas M.J."/>
            <person name="Vlasova A."/>
            <person name="Wirthensohn M."/>
            <person name="Garcia-Mas J."/>
            <person name="Gabaldon T."/>
            <person name="Casacuberta J.M."/>
            <person name="Arus P."/>
        </authorList>
    </citation>
    <scope>NUCLEOTIDE SEQUENCE [LARGE SCALE GENOMIC DNA]</scope>
    <source>
        <strain evidence="2">cv. Texas</strain>
    </source>
</reference>
<proteinExistence type="predicted"/>
<evidence type="ECO:0000313" key="1">
    <source>
        <dbReference type="EMBL" id="VVA36796.1"/>
    </source>
</evidence>
<dbReference type="SUPFAM" id="SSF54160">
    <property type="entry name" value="Chromo domain-like"/>
    <property type="match status" value="1"/>
</dbReference>
<dbReference type="Gramene" id="VVA36796">
    <property type="protein sequence ID" value="VVA36796"/>
    <property type="gene ID" value="Prudul26B032936"/>
</dbReference>
<dbReference type="Gene3D" id="2.40.50.40">
    <property type="match status" value="1"/>
</dbReference>
<dbReference type="InParanoid" id="A0A5E4GAS9"/>
<evidence type="ECO:0000313" key="2">
    <source>
        <dbReference type="Proteomes" id="UP000327085"/>
    </source>
</evidence>
<dbReference type="AlphaFoldDB" id="A0A5E4GAS9"/>
<protein>
    <submittedName>
        <fullName evidence="1">PREDICTED: retrotransposon unclassified</fullName>
    </submittedName>
</protein>
<dbReference type="EMBL" id="CABIKO010000478">
    <property type="protein sequence ID" value="VVA36796.1"/>
    <property type="molecule type" value="Genomic_DNA"/>
</dbReference>
<gene>
    <name evidence="1" type="ORF">ALMOND_2B032936</name>
</gene>
<organism evidence="1 2">
    <name type="scientific">Prunus dulcis</name>
    <name type="common">Almond</name>
    <name type="synonym">Amygdalus dulcis</name>
    <dbReference type="NCBI Taxonomy" id="3755"/>
    <lineage>
        <taxon>Eukaryota</taxon>
        <taxon>Viridiplantae</taxon>
        <taxon>Streptophyta</taxon>
        <taxon>Embryophyta</taxon>
        <taxon>Tracheophyta</taxon>
        <taxon>Spermatophyta</taxon>
        <taxon>Magnoliopsida</taxon>
        <taxon>eudicotyledons</taxon>
        <taxon>Gunneridae</taxon>
        <taxon>Pentapetalae</taxon>
        <taxon>rosids</taxon>
        <taxon>fabids</taxon>
        <taxon>Rosales</taxon>
        <taxon>Rosaceae</taxon>
        <taxon>Amygdaloideae</taxon>
        <taxon>Amygdaleae</taxon>
        <taxon>Prunus</taxon>
    </lineage>
</organism>
<dbReference type="Proteomes" id="UP000327085">
    <property type="component" value="Chromosome 6"/>
</dbReference>
<accession>A0A5E4GAS9</accession>
<sequence length="162" mass="18658">MHVTLNQRVNMKSSIIPLNTTCDVLWERNKLPGSSGCLGRNAGTLGIDEVYTALKDSDFLLRQNLQVAQERMKHFAGKRISNGIHKVFHVSLLKKKTGSMSAGQVQWVPAKILNRGIFKRHNKPVTRWLIQWAYLPAEDATWEDSNDIQERFPFFQSEDRFF</sequence>
<dbReference type="InterPro" id="IPR016197">
    <property type="entry name" value="Chromo-like_dom_sf"/>
</dbReference>
<name>A0A5E4GAS9_PRUDU</name>